<name>D7LJF4_ARALL</name>
<sequence>MRGARLGLRMEKAYRAERIKRMKRIKQNKSGSSRSSGTKADLAVRTLLICVECKIKTLHPHMQKNCFFSVSHSKPRSVVASGRETRYLQRRESKGVSQYFIFSKYKIGDEISKKQQCHQHKGLKKTQRWMFSWTQSYLAIQNAPIIVSSGNKWQERLVEQALNGAMMSGNSPLEETLAKAHISPFAYFGRKLYL</sequence>
<keyword evidence="2" id="KW-1185">Reference proteome</keyword>
<dbReference type="HOGENOM" id="CLU_1404195_0_0_1"/>
<dbReference type="EMBL" id="GL348716">
    <property type="protein sequence ID" value="EFH56890.1"/>
    <property type="molecule type" value="Genomic_DNA"/>
</dbReference>
<organism evidence="2">
    <name type="scientific">Arabidopsis lyrata subsp. lyrata</name>
    <name type="common">Lyre-leaved rock-cress</name>
    <dbReference type="NCBI Taxonomy" id="81972"/>
    <lineage>
        <taxon>Eukaryota</taxon>
        <taxon>Viridiplantae</taxon>
        <taxon>Streptophyta</taxon>
        <taxon>Embryophyta</taxon>
        <taxon>Tracheophyta</taxon>
        <taxon>Spermatophyta</taxon>
        <taxon>Magnoliopsida</taxon>
        <taxon>eudicotyledons</taxon>
        <taxon>Gunneridae</taxon>
        <taxon>Pentapetalae</taxon>
        <taxon>rosids</taxon>
        <taxon>malvids</taxon>
        <taxon>Brassicales</taxon>
        <taxon>Brassicaceae</taxon>
        <taxon>Camelineae</taxon>
        <taxon>Arabidopsis</taxon>
    </lineage>
</organism>
<protein>
    <submittedName>
        <fullName evidence="1">Predicted protein</fullName>
    </submittedName>
</protein>
<accession>D7LJF4</accession>
<dbReference type="AlphaFoldDB" id="D7LJF4"/>
<reference evidence="2" key="1">
    <citation type="journal article" date="2011" name="Nat. Genet.">
        <title>The Arabidopsis lyrata genome sequence and the basis of rapid genome size change.</title>
        <authorList>
            <person name="Hu T.T."/>
            <person name="Pattyn P."/>
            <person name="Bakker E.G."/>
            <person name="Cao J."/>
            <person name="Cheng J.-F."/>
            <person name="Clark R.M."/>
            <person name="Fahlgren N."/>
            <person name="Fawcett J.A."/>
            <person name="Grimwood J."/>
            <person name="Gundlach H."/>
            <person name="Haberer G."/>
            <person name="Hollister J.D."/>
            <person name="Ossowski S."/>
            <person name="Ottilar R.P."/>
            <person name="Salamov A.A."/>
            <person name="Schneeberger K."/>
            <person name="Spannagl M."/>
            <person name="Wang X."/>
            <person name="Yang L."/>
            <person name="Nasrallah M.E."/>
            <person name="Bergelson J."/>
            <person name="Carrington J.C."/>
            <person name="Gaut B.S."/>
            <person name="Schmutz J."/>
            <person name="Mayer K.F.X."/>
            <person name="Van de Peer Y."/>
            <person name="Grigoriev I.V."/>
            <person name="Nordborg M."/>
            <person name="Weigel D."/>
            <person name="Guo Y.-L."/>
        </authorList>
    </citation>
    <scope>NUCLEOTIDE SEQUENCE [LARGE SCALE GENOMIC DNA]</scope>
    <source>
        <strain evidence="2">cv. MN47</strain>
    </source>
</reference>
<dbReference type="Gramene" id="Al_scaffold_0004_536">
    <property type="protein sequence ID" value="Al_scaffold_0004_536"/>
    <property type="gene ID" value="Al_scaffold_0004_536"/>
</dbReference>
<dbReference type="Proteomes" id="UP000008694">
    <property type="component" value="Unassembled WGS sequence"/>
</dbReference>
<evidence type="ECO:0000313" key="2">
    <source>
        <dbReference type="Proteomes" id="UP000008694"/>
    </source>
</evidence>
<proteinExistence type="predicted"/>
<evidence type="ECO:0000313" key="1">
    <source>
        <dbReference type="EMBL" id="EFH56890.1"/>
    </source>
</evidence>
<gene>
    <name evidence="1" type="ORF">ARALYDRAFT_667817</name>
</gene>